<dbReference type="InterPro" id="IPR011051">
    <property type="entry name" value="RmlC_Cupin_sf"/>
</dbReference>
<keyword evidence="1" id="KW-0732">Signal</keyword>
<dbReference type="Pfam" id="PF12973">
    <property type="entry name" value="Cupin_7"/>
    <property type="match status" value="1"/>
</dbReference>
<dbReference type="CDD" id="cd06989">
    <property type="entry name" value="cupin_DRT102"/>
    <property type="match status" value="1"/>
</dbReference>
<feature type="domain" description="ChrR-like cupin" evidence="2">
    <location>
        <begin position="28"/>
        <end position="138"/>
    </location>
</feature>
<protein>
    <recommendedName>
        <fullName evidence="2">ChrR-like cupin domain-containing protein</fullName>
    </recommendedName>
</protein>
<dbReference type="AlphaFoldDB" id="A0A1H2BC64"/>
<accession>A0A1H2BC64</accession>
<name>A0A1H2BC64_9BRAD</name>
<keyword evidence="4" id="KW-1185">Reference proteome</keyword>
<dbReference type="InterPro" id="IPR014710">
    <property type="entry name" value="RmlC-like_jellyroll"/>
</dbReference>
<feature type="chain" id="PRO_5009269818" description="ChrR-like cupin domain-containing protein" evidence="1">
    <location>
        <begin position="21"/>
        <end position="152"/>
    </location>
</feature>
<reference evidence="4" key="1">
    <citation type="submission" date="2016-10" db="EMBL/GenBank/DDBJ databases">
        <authorList>
            <person name="Varghese N."/>
            <person name="Submissions S."/>
        </authorList>
    </citation>
    <scope>NUCLEOTIDE SEQUENCE [LARGE SCALE GENOMIC DNA]</scope>
    <source>
        <strain evidence="4">GAS369</strain>
    </source>
</reference>
<gene>
    <name evidence="3" type="ORF">SAMN05444158_7024</name>
</gene>
<dbReference type="InterPro" id="IPR025979">
    <property type="entry name" value="ChrR-like_cupin_dom"/>
</dbReference>
<evidence type="ECO:0000313" key="4">
    <source>
        <dbReference type="Proteomes" id="UP000243904"/>
    </source>
</evidence>
<sequence>MLRRLIPLTFVLAGASAALADDMKMPTNSGDLKWGPAPPTLPKGAEITVLSGDPSKDGLYVVRLKVPDGYKIPAHNHPTTEYVTVISGNFHLGMGDKLDEKNGIELTAGGYGEAPAKMNHYAWASSPSVVQVHGQGPFAITYVNPADDPSKQ</sequence>
<evidence type="ECO:0000256" key="1">
    <source>
        <dbReference type="SAM" id="SignalP"/>
    </source>
</evidence>
<evidence type="ECO:0000313" key="3">
    <source>
        <dbReference type="EMBL" id="SDT55865.1"/>
    </source>
</evidence>
<dbReference type="SUPFAM" id="SSF51182">
    <property type="entry name" value="RmlC-like cupins"/>
    <property type="match status" value="1"/>
</dbReference>
<evidence type="ECO:0000259" key="2">
    <source>
        <dbReference type="Pfam" id="PF12973"/>
    </source>
</evidence>
<proteinExistence type="predicted"/>
<dbReference type="Proteomes" id="UP000243904">
    <property type="component" value="Chromosome I"/>
</dbReference>
<dbReference type="EMBL" id="LT629750">
    <property type="protein sequence ID" value="SDT55865.1"/>
    <property type="molecule type" value="Genomic_DNA"/>
</dbReference>
<feature type="signal peptide" evidence="1">
    <location>
        <begin position="1"/>
        <end position="20"/>
    </location>
</feature>
<dbReference type="Gene3D" id="2.60.120.10">
    <property type="entry name" value="Jelly Rolls"/>
    <property type="match status" value="1"/>
</dbReference>
<organism evidence="3 4">
    <name type="scientific">Bradyrhizobium canariense</name>
    <dbReference type="NCBI Taxonomy" id="255045"/>
    <lineage>
        <taxon>Bacteria</taxon>
        <taxon>Pseudomonadati</taxon>
        <taxon>Pseudomonadota</taxon>
        <taxon>Alphaproteobacteria</taxon>
        <taxon>Hyphomicrobiales</taxon>
        <taxon>Nitrobacteraceae</taxon>
        <taxon>Bradyrhizobium</taxon>
    </lineage>
</organism>